<dbReference type="RefSeq" id="WP_146398385.1">
    <property type="nucleotide sequence ID" value="NZ_SJPQ01000001.1"/>
</dbReference>
<name>A0A5C5ZV05_9BACT</name>
<dbReference type="SUPFAM" id="SSF51735">
    <property type="entry name" value="NAD(P)-binding Rossmann-fold domains"/>
    <property type="match status" value="1"/>
</dbReference>
<feature type="domain" description="CoA-binding" evidence="1">
    <location>
        <begin position="1"/>
        <end position="91"/>
    </location>
</feature>
<reference evidence="2 3" key="1">
    <citation type="submission" date="2019-02" db="EMBL/GenBank/DDBJ databases">
        <title>Deep-cultivation of Planctomycetes and their phenomic and genomic characterization uncovers novel biology.</title>
        <authorList>
            <person name="Wiegand S."/>
            <person name="Jogler M."/>
            <person name="Boedeker C."/>
            <person name="Pinto D."/>
            <person name="Vollmers J."/>
            <person name="Rivas-Marin E."/>
            <person name="Kohn T."/>
            <person name="Peeters S.H."/>
            <person name="Heuer A."/>
            <person name="Rast P."/>
            <person name="Oberbeckmann S."/>
            <person name="Bunk B."/>
            <person name="Jeske O."/>
            <person name="Meyerdierks A."/>
            <person name="Storesund J.E."/>
            <person name="Kallscheuer N."/>
            <person name="Luecker S."/>
            <person name="Lage O.M."/>
            <person name="Pohl T."/>
            <person name="Merkel B.J."/>
            <person name="Hornburger P."/>
            <person name="Mueller R.-W."/>
            <person name="Bruemmer F."/>
            <person name="Labrenz M."/>
            <person name="Spormann A.M."/>
            <person name="Op Den Camp H."/>
            <person name="Overmann J."/>
            <person name="Amann R."/>
            <person name="Jetten M.S.M."/>
            <person name="Mascher T."/>
            <person name="Medema M.H."/>
            <person name="Devos D.P."/>
            <person name="Kaster A.-K."/>
            <person name="Ovreas L."/>
            <person name="Rohde M."/>
            <person name="Galperin M.Y."/>
            <person name="Jogler C."/>
        </authorList>
    </citation>
    <scope>NUCLEOTIDE SEQUENCE [LARGE SCALE GENOMIC DNA]</scope>
    <source>
        <strain evidence="2 3">Mal64</strain>
    </source>
</reference>
<sequence>MPTVAIVGASSDPTKFGHKSLVAHRDCGYDVYPINPKGGQIEGLKAYRALAEAPVERFDRVSLYVPPAVGLGLLDEIAAKGCDELWLNPGADAPEVVAKARELGLEPIVACSIVDCRKSL</sequence>
<dbReference type="OrthoDB" id="9804695at2"/>
<dbReference type="PANTHER" id="PTHR33303:SF2">
    <property type="entry name" value="COA-BINDING DOMAIN-CONTAINING PROTEIN"/>
    <property type="match status" value="1"/>
</dbReference>
<protein>
    <recommendedName>
        <fullName evidence="1">CoA-binding domain-containing protein</fullName>
    </recommendedName>
</protein>
<organism evidence="2 3">
    <name type="scientific">Pseudobythopirellula maris</name>
    <dbReference type="NCBI Taxonomy" id="2527991"/>
    <lineage>
        <taxon>Bacteria</taxon>
        <taxon>Pseudomonadati</taxon>
        <taxon>Planctomycetota</taxon>
        <taxon>Planctomycetia</taxon>
        <taxon>Pirellulales</taxon>
        <taxon>Lacipirellulaceae</taxon>
        <taxon>Pseudobythopirellula</taxon>
    </lineage>
</organism>
<evidence type="ECO:0000259" key="1">
    <source>
        <dbReference type="SMART" id="SM00881"/>
    </source>
</evidence>
<dbReference type="InterPro" id="IPR036291">
    <property type="entry name" value="NAD(P)-bd_dom_sf"/>
</dbReference>
<dbReference type="PANTHER" id="PTHR33303">
    <property type="entry name" value="CYTOPLASMIC PROTEIN-RELATED"/>
    <property type="match status" value="1"/>
</dbReference>
<proteinExistence type="predicted"/>
<evidence type="ECO:0000313" key="2">
    <source>
        <dbReference type="EMBL" id="TWT91016.1"/>
    </source>
</evidence>
<keyword evidence="3" id="KW-1185">Reference proteome</keyword>
<evidence type="ECO:0000313" key="3">
    <source>
        <dbReference type="Proteomes" id="UP000315440"/>
    </source>
</evidence>
<dbReference type="SMART" id="SM00881">
    <property type="entry name" value="CoA_binding"/>
    <property type="match status" value="1"/>
</dbReference>
<gene>
    <name evidence="2" type="ORF">Mal64_14150</name>
</gene>
<dbReference type="Gene3D" id="3.40.50.720">
    <property type="entry name" value="NAD(P)-binding Rossmann-like Domain"/>
    <property type="match status" value="1"/>
</dbReference>
<dbReference type="Proteomes" id="UP000315440">
    <property type="component" value="Unassembled WGS sequence"/>
</dbReference>
<dbReference type="AlphaFoldDB" id="A0A5C5ZV05"/>
<accession>A0A5C5ZV05</accession>
<dbReference type="InterPro" id="IPR003781">
    <property type="entry name" value="CoA-bd"/>
</dbReference>
<dbReference type="Pfam" id="PF13380">
    <property type="entry name" value="CoA_binding_2"/>
    <property type="match status" value="1"/>
</dbReference>
<dbReference type="EMBL" id="SJPQ01000001">
    <property type="protein sequence ID" value="TWT91016.1"/>
    <property type="molecule type" value="Genomic_DNA"/>
</dbReference>
<comment type="caution">
    <text evidence="2">The sequence shown here is derived from an EMBL/GenBank/DDBJ whole genome shotgun (WGS) entry which is preliminary data.</text>
</comment>